<evidence type="ECO:0000313" key="2">
    <source>
        <dbReference type="EMBL" id="MED6225336.1"/>
    </source>
</evidence>
<evidence type="ECO:0000256" key="1">
    <source>
        <dbReference type="SAM" id="MobiDB-lite"/>
    </source>
</evidence>
<keyword evidence="3" id="KW-1185">Reference proteome</keyword>
<feature type="region of interest" description="Disordered" evidence="1">
    <location>
        <begin position="56"/>
        <end position="90"/>
    </location>
</feature>
<organism evidence="2 3">
    <name type="scientific">Stylosanthes scabra</name>
    <dbReference type="NCBI Taxonomy" id="79078"/>
    <lineage>
        <taxon>Eukaryota</taxon>
        <taxon>Viridiplantae</taxon>
        <taxon>Streptophyta</taxon>
        <taxon>Embryophyta</taxon>
        <taxon>Tracheophyta</taxon>
        <taxon>Spermatophyta</taxon>
        <taxon>Magnoliopsida</taxon>
        <taxon>eudicotyledons</taxon>
        <taxon>Gunneridae</taxon>
        <taxon>Pentapetalae</taxon>
        <taxon>rosids</taxon>
        <taxon>fabids</taxon>
        <taxon>Fabales</taxon>
        <taxon>Fabaceae</taxon>
        <taxon>Papilionoideae</taxon>
        <taxon>50 kb inversion clade</taxon>
        <taxon>dalbergioids sensu lato</taxon>
        <taxon>Dalbergieae</taxon>
        <taxon>Pterocarpus clade</taxon>
        <taxon>Stylosanthes</taxon>
    </lineage>
</organism>
<gene>
    <name evidence="2" type="ORF">PIB30_092731</name>
</gene>
<dbReference type="Proteomes" id="UP001341840">
    <property type="component" value="Unassembled WGS sequence"/>
</dbReference>
<protein>
    <submittedName>
        <fullName evidence="2">Uncharacterized protein</fullName>
    </submittedName>
</protein>
<dbReference type="EMBL" id="JASCZI010273793">
    <property type="protein sequence ID" value="MED6225336.1"/>
    <property type="molecule type" value="Genomic_DNA"/>
</dbReference>
<sequence length="469" mass="51809">MPRKCPCEERSEGMEKSIKGLETSIGGINGFLYSFVTSSAPNHVAGMATAGCSVGGGSLPDSEPQPPKVRTKSKGLGLSPNQKGKGLPSNLTGSLYDLVVPNSDDDEVFIDKAGSTPKPKRSKNIALPTSASEMHWAMGLPKVSNGRSSTKHGEIDPDSQLGSAMPPTQSSSSCPVSPMMPICPKIEHSEKIQLTPMVASVTAANPSVQNELVEYPFAFRPTLEMNLDEVECKIASYVFKHIDPNRNDGMELMFKHGKVFLTRGQMQTLCPHCGPLADVVNTIVMMAYQRAMIVKPARAWYLPSILADDILKLKPMEVIINCYLDRWMRGTSKLEHVFLPFEDVPGVWTLMVVDVKMRVVYSLDVNKSIVPVQERERKMRTILLTLAQIFRLDRNIKSFENVSPDPTTWGPFLYPNGVPQIPNSLESATWCVFWLQRMGQFTISNLGPMINYEEVRMKTATIIVSSGLN</sequence>
<feature type="region of interest" description="Disordered" evidence="1">
    <location>
        <begin position="143"/>
        <end position="176"/>
    </location>
</feature>
<evidence type="ECO:0000313" key="3">
    <source>
        <dbReference type="Proteomes" id="UP001341840"/>
    </source>
</evidence>
<name>A0ABU6ZTK1_9FABA</name>
<feature type="compositionally biased region" description="Low complexity" evidence="1">
    <location>
        <begin position="166"/>
        <end position="176"/>
    </location>
</feature>
<accession>A0ABU6ZTK1</accession>
<proteinExistence type="predicted"/>
<reference evidence="2 3" key="1">
    <citation type="journal article" date="2023" name="Plants (Basel)">
        <title>Bridging the Gap: Combining Genomics and Transcriptomics Approaches to Understand Stylosanthes scabra, an Orphan Legume from the Brazilian Caatinga.</title>
        <authorList>
            <person name="Ferreira-Neto J.R.C."/>
            <person name="da Silva M.D."/>
            <person name="Binneck E."/>
            <person name="de Melo N.F."/>
            <person name="da Silva R.H."/>
            <person name="de Melo A.L.T.M."/>
            <person name="Pandolfi V."/>
            <person name="Bustamante F.O."/>
            <person name="Brasileiro-Vidal A.C."/>
            <person name="Benko-Iseppon A.M."/>
        </authorList>
    </citation>
    <scope>NUCLEOTIDE SEQUENCE [LARGE SCALE GENOMIC DNA]</scope>
    <source>
        <tissue evidence="2">Leaves</tissue>
    </source>
</reference>
<comment type="caution">
    <text evidence="2">The sequence shown here is derived from an EMBL/GenBank/DDBJ whole genome shotgun (WGS) entry which is preliminary data.</text>
</comment>